<dbReference type="Proteomes" id="UP001358586">
    <property type="component" value="Chromosome 10"/>
</dbReference>
<name>A0ABR0NI96_GOSAR</name>
<dbReference type="InterPro" id="IPR043502">
    <property type="entry name" value="DNA/RNA_pol_sf"/>
</dbReference>
<keyword evidence="2" id="KW-1185">Reference proteome</keyword>
<dbReference type="PANTHER" id="PTHR46890">
    <property type="entry name" value="NON-LTR RETROLELEMENT REVERSE TRANSCRIPTASE-LIKE PROTEIN-RELATED"/>
    <property type="match status" value="1"/>
</dbReference>
<dbReference type="SUPFAM" id="SSF56672">
    <property type="entry name" value="DNA/RNA polymerases"/>
    <property type="match status" value="1"/>
</dbReference>
<evidence type="ECO:0000313" key="2">
    <source>
        <dbReference type="Proteomes" id="UP001358586"/>
    </source>
</evidence>
<accession>A0ABR0NI96</accession>
<dbReference type="EMBL" id="JARKNE010000010">
    <property type="protein sequence ID" value="KAK5794730.1"/>
    <property type="molecule type" value="Genomic_DNA"/>
</dbReference>
<dbReference type="InterPro" id="IPR052343">
    <property type="entry name" value="Retrotransposon-Effector_Assoc"/>
</dbReference>
<comment type="caution">
    <text evidence="1">The sequence shown here is derived from an EMBL/GenBank/DDBJ whole genome shotgun (WGS) entry which is preliminary data.</text>
</comment>
<organism evidence="1 2">
    <name type="scientific">Gossypium arboreum</name>
    <name type="common">Tree cotton</name>
    <name type="synonym">Gossypium nanking</name>
    <dbReference type="NCBI Taxonomy" id="29729"/>
    <lineage>
        <taxon>Eukaryota</taxon>
        <taxon>Viridiplantae</taxon>
        <taxon>Streptophyta</taxon>
        <taxon>Embryophyta</taxon>
        <taxon>Tracheophyta</taxon>
        <taxon>Spermatophyta</taxon>
        <taxon>Magnoliopsida</taxon>
        <taxon>eudicotyledons</taxon>
        <taxon>Gunneridae</taxon>
        <taxon>Pentapetalae</taxon>
        <taxon>rosids</taxon>
        <taxon>malvids</taxon>
        <taxon>Malvales</taxon>
        <taxon>Malvaceae</taxon>
        <taxon>Malvoideae</taxon>
        <taxon>Gossypium</taxon>
    </lineage>
</organism>
<proteinExistence type="predicted"/>
<sequence>MFSYGKYNPFSSDEEYYGEYLASKEKPIECGDVKKGLQKEIGSHNVSEMEQDCYSLRSKRFQFEAWWVMEESFEEEVKRIARSFFQNLFSTKGIGVTDHILTGVENCISNEANLMLMEKFTEGEVITTLKGMGPTKVSGEDGCLALFFQKCWHIMGKYITSHCLEVLNEGVLEDYISSAQSALVPGRLISNNVLLAYEICILSDKREWRKKDLWTWVEFIIQCVTSVSYSMIVNGKAREVCKPSIGLWQGDPLSPFLFLICSEGLSALMKLALNEGLVKGDKVSRRGLQIMHILFADDCVLFGEANENGAHTLKRFLKEYEMMPGYQELSGNINNNEITRVSNLIDNSTRTWKIEVIKYTFSEDDAGRILQIPLATVEHEDMLVRRGEPFESGSPRCLGEVRLTNVIYSVVHFGSAMGLVARNDRGEVLVSKSTLNKEVAFLFAAEARAYSKAVRLGISMGVEMVEIKGNALTIIKKCHSNAIDKSKIGAYIRDI</sequence>
<dbReference type="PANTHER" id="PTHR46890:SF48">
    <property type="entry name" value="RNA-DIRECTED DNA POLYMERASE"/>
    <property type="match status" value="1"/>
</dbReference>
<protein>
    <recommendedName>
        <fullName evidence="3">Reverse transcriptase</fullName>
    </recommendedName>
</protein>
<reference evidence="1 2" key="1">
    <citation type="submission" date="2023-03" db="EMBL/GenBank/DDBJ databases">
        <title>WGS of Gossypium arboreum.</title>
        <authorList>
            <person name="Yu D."/>
        </authorList>
    </citation>
    <scope>NUCLEOTIDE SEQUENCE [LARGE SCALE GENOMIC DNA]</scope>
    <source>
        <tissue evidence="1">Leaf</tissue>
    </source>
</reference>
<gene>
    <name evidence="1" type="ORF">PVK06_035971</name>
</gene>
<evidence type="ECO:0000313" key="1">
    <source>
        <dbReference type="EMBL" id="KAK5794730.1"/>
    </source>
</evidence>
<evidence type="ECO:0008006" key="3">
    <source>
        <dbReference type="Google" id="ProtNLM"/>
    </source>
</evidence>